<accession>A0A9P6KAF6</accession>
<protein>
    <submittedName>
        <fullName evidence="2">Uncharacterized protein</fullName>
    </submittedName>
</protein>
<sequence>DNEIKEREEAVSETDLARPPFLQSQLVYLSVEGDWRFSRRELQELLMVYAPYLRGMVVRSGVGFYKMEPFVFLKTMAQIHYLVKGTRYQKMIVSARNASQSADNAKKATATRDQVLDAYWLNRLGLEGETTQDLNFEKRNAGQNLRVVHYEGRIQSQDLDLLKDDYHLLQASSCSGSPASSSSSSTPSTSSSSKSSSDSRTKRGTAFFFSGKCVLRNQE</sequence>
<dbReference type="EMBL" id="JAABOA010004541">
    <property type="protein sequence ID" value="KAF9577661.1"/>
    <property type="molecule type" value="Genomic_DNA"/>
</dbReference>
<feature type="non-terminal residue" evidence="2">
    <location>
        <position position="1"/>
    </location>
</feature>
<reference evidence="2" key="1">
    <citation type="journal article" date="2020" name="Fungal Divers.">
        <title>Resolving the Mortierellaceae phylogeny through synthesis of multi-gene phylogenetics and phylogenomics.</title>
        <authorList>
            <person name="Vandepol N."/>
            <person name="Liber J."/>
            <person name="Desiro A."/>
            <person name="Na H."/>
            <person name="Kennedy M."/>
            <person name="Barry K."/>
            <person name="Grigoriev I.V."/>
            <person name="Miller A.N."/>
            <person name="O'Donnell K."/>
            <person name="Stajich J.E."/>
            <person name="Bonito G."/>
        </authorList>
    </citation>
    <scope>NUCLEOTIDE SEQUENCE</scope>
    <source>
        <strain evidence="2">KOD1015</strain>
    </source>
</reference>
<proteinExistence type="predicted"/>
<keyword evidence="3" id="KW-1185">Reference proteome</keyword>
<comment type="caution">
    <text evidence="2">The sequence shown here is derived from an EMBL/GenBank/DDBJ whole genome shotgun (WGS) entry which is preliminary data.</text>
</comment>
<evidence type="ECO:0000313" key="2">
    <source>
        <dbReference type="EMBL" id="KAF9577661.1"/>
    </source>
</evidence>
<organism evidence="2 3">
    <name type="scientific">Lunasporangiospora selenospora</name>
    <dbReference type="NCBI Taxonomy" id="979761"/>
    <lineage>
        <taxon>Eukaryota</taxon>
        <taxon>Fungi</taxon>
        <taxon>Fungi incertae sedis</taxon>
        <taxon>Mucoromycota</taxon>
        <taxon>Mortierellomycotina</taxon>
        <taxon>Mortierellomycetes</taxon>
        <taxon>Mortierellales</taxon>
        <taxon>Mortierellaceae</taxon>
        <taxon>Lunasporangiospora</taxon>
    </lineage>
</organism>
<evidence type="ECO:0000313" key="3">
    <source>
        <dbReference type="Proteomes" id="UP000780801"/>
    </source>
</evidence>
<feature type="region of interest" description="Disordered" evidence="1">
    <location>
        <begin position="173"/>
        <end position="202"/>
    </location>
</feature>
<name>A0A9P6KAF6_9FUNG</name>
<feature type="compositionally biased region" description="Low complexity" evidence="1">
    <location>
        <begin position="173"/>
        <end position="198"/>
    </location>
</feature>
<dbReference type="Proteomes" id="UP000780801">
    <property type="component" value="Unassembled WGS sequence"/>
</dbReference>
<gene>
    <name evidence="2" type="ORF">BGW38_006994</name>
</gene>
<dbReference type="AlphaFoldDB" id="A0A9P6KAF6"/>
<evidence type="ECO:0000256" key="1">
    <source>
        <dbReference type="SAM" id="MobiDB-lite"/>
    </source>
</evidence>